<dbReference type="InterPro" id="IPR050407">
    <property type="entry name" value="Geranylgeranyl_reductase"/>
</dbReference>
<dbReference type="EMBL" id="NQJD01000010">
    <property type="protein sequence ID" value="TAA75181.1"/>
    <property type="molecule type" value="Genomic_DNA"/>
</dbReference>
<evidence type="ECO:0000259" key="1">
    <source>
        <dbReference type="Pfam" id="PF01494"/>
    </source>
</evidence>
<dbReference type="Gene3D" id="3.50.50.60">
    <property type="entry name" value="FAD/NAD(P)-binding domain"/>
    <property type="match status" value="1"/>
</dbReference>
<dbReference type="PANTHER" id="PTHR42685:SF22">
    <property type="entry name" value="CONDITIONED MEDIUM FACTOR RECEPTOR 1"/>
    <property type="match status" value="1"/>
</dbReference>
<dbReference type="InterPro" id="IPR036188">
    <property type="entry name" value="FAD/NAD-bd_sf"/>
</dbReference>
<dbReference type="PANTHER" id="PTHR42685">
    <property type="entry name" value="GERANYLGERANYL DIPHOSPHATE REDUCTASE"/>
    <property type="match status" value="1"/>
</dbReference>
<dbReference type="InterPro" id="IPR002938">
    <property type="entry name" value="FAD-bd"/>
</dbReference>
<dbReference type="SUPFAM" id="SSF51905">
    <property type="entry name" value="FAD/NAD(P)-binding domain"/>
    <property type="match status" value="1"/>
</dbReference>
<protein>
    <submittedName>
        <fullName evidence="2">Geranylgeranyl reductase</fullName>
        <ecNumber evidence="2">1.3.1.83</ecNumber>
    </submittedName>
</protein>
<evidence type="ECO:0000313" key="2">
    <source>
        <dbReference type="EMBL" id="TAA75181.1"/>
    </source>
</evidence>
<proteinExistence type="predicted"/>
<organism evidence="2 3">
    <name type="scientific">Candidatus Electronema aureum</name>
    <dbReference type="NCBI Taxonomy" id="2005002"/>
    <lineage>
        <taxon>Bacteria</taxon>
        <taxon>Pseudomonadati</taxon>
        <taxon>Thermodesulfobacteriota</taxon>
        <taxon>Desulfobulbia</taxon>
        <taxon>Desulfobulbales</taxon>
        <taxon>Desulfobulbaceae</taxon>
        <taxon>Candidatus Electronema</taxon>
    </lineage>
</organism>
<name>A0A521G2V1_9BACT</name>
<dbReference type="AlphaFoldDB" id="A0A521G2V1"/>
<reference evidence="2" key="1">
    <citation type="submission" date="2017-07" db="EMBL/GenBank/DDBJ databases">
        <title>The cable genome - Insights into the physiology and evolution of filamentous bacteria capable of sulfide oxidation via long distance electron transfer.</title>
        <authorList>
            <person name="Thorup C."/>
            <person name="Bjerg J.T."/>
            <person name="Schreiber L."/>
            <person name="Nielsen L.P."/>
            <person name="Kjeldsen K.U."/>
            <person name="Boesen T."/>
            <person name="Boggild A."/>
            <person name="Meysman F."/>
            <person name="Geelhoed J."/>
            <person name="Schramm A."/>
        </authorList>
    </citation>
    <scope>NUCLEOTIDE SEQUENCE [LARGE SCALE GENOMIC DNA]</scope>
    <source>
        <strain evidence="2">GS</strain>
    </source>
</reference>
<dbReference type="Proteomes" id="UP000316238">
    <property type="component" value="Unassembled WGS sequence"/>
</dbReference>
<keyword evidence="2" id="KW-0560">Oxidoreductase</keyword>
<feature type="domain" description="FAD-binding" evidence="1">
    <location>
        <begin position="6"/>
        <end position="272"/>
    </location>
</feature>
<dbReference type="GO" id="GO:0071949">
    <property type="term" value="F:FAD binding"/>
    <property type="evidence" value="ECO:0007669"/>
    <property type="project" value="InterPro"/>
</dbReference>
<dbReference type="EC" id="1.3.1.83" evidence="2"/>
<dbReference type="GO" id="GO:0102067">
    <property type="term" value="F:geranylgeranyl diphosphate reductase activity"/>
    <property type="evidence" value="ECO:0007669"/>
    <property type="project" value="UniProtKB-EC"/>
</dbReference>
<dbReference type="PRINTS" id="PR00420">
    <property type="entry name" value="RNGMNOXGNASE"/>
</dbReference>
<comment type="caution">
    <text evidence="2">The sequence shown here is derived from an EMBL/GenBank/DDBJ whole genome shotgun (WGS) entry which is preliminary data.</text>
</comment>
<accession>A0A521G2V1</accession>
<gene>
    <name evidence="2" type="ORF">CDV28_11049</name>
</gene>
<sequence>MFSISTDILIIGAGPGGLACAKVLAEQGRHVLVLERRKEIGPKVCAGGITWDGLLRLVPEALIERSFCEQHIVSSCQKTVVREKNPIIATINRTVLGQWMAEQAVQAGAEIITDIKVRSIDGLRVMTETGNGECKTFTCTQLVGADGANSLVRQYLGIPAEDRGPGINFQVPRSAEQMEWHLSARAFGCGYAWIFPHKNTVSVGAYSPQSDMSAGRLKRNLLRWADGRGFQLKDLPCQAALINYDYRGYQFGPVWLVGDAAGLASGLTGEGIYPAVVSGKTVARRILDPQSSDNAITDMVKKQAQHRRVINLTARHPACSFLLTELLLLLLRCKLLGFHALEMAPAPRSATEP</sequence>
<evidence type="ECO:0000313" key="3">
    <source>
        <dbReference type="Proteomes" id="UP000316238"/>
    </source>
</evidence>
<dbReference type="Pfam" id="PF01494">
    <property type="entry name" value="FAD_binding_3"/>
    <property type="match status" value="1"/>
</dbReference>
<keyword evidence="3" id="KW-1185">Reference proteome</keyword>